<dbReference type="Proteomes" id="UP000797356">
    <property type="component" value="Chromosome 8"/>
</dbReference>
<name>A0A8K0N5W7_COCNU</name>
<organism evidence="1 2">
    <name type="scientific">Cocos nucifera</name>
    <name type="common">Coconut palm</name>
    <dbReference type="NCBI Taxonomy" id="13894"/>
    <lineage>
        <taxon>Eukaryota</taxon>
        <taxon>Viridiplantae</taxon>
        <taxon>Streptophyta</taxon>
        <taxon>Embryophyta</taxon>
        <taxon>Tracheophyta</taxon>
        <taxon>Spermatophyta</taxon>
        <taxon>Magnoliopsida</taxon>
        <taxon>Liliopsida</taxon>
        <taxon>Arecaceae</taxon>
        <taxon>Arecoideae</taxon>
        <taxon>Cocoseae</taxon>
        <taxon>Attaleinae</taxon>
        <taxon>Cocos</taxon>
    </lineage>
</organism>
<keyword evidence="2" id="KW-1185">Reference proteome</keyword>
<comment type="caution">
    <text evidence="1">The sequence shown here is derived from an EMBL/GenBank/DDBJ whole genome shotgun (WGS) entry which is preliminary data.</text>
</comment>
<reference evidence="1" key="2">
    <citation type="submission" date="2019-07" db="EMBL/GenBank/DDBJ databases">
        <authorList>
            <person name="Yang Y."/>
            <person name="Bocs S."/>
            <person name="Baudouin L."/>
        </authorList>
    </citation>
    <scope>NUCLEOTIDE SEQUENCE</scope>
    <source>
        <tissue evidence="1">Spear leaf of Hainan Tall coconut</tissue>
    </source>
</reference>
<dbReference type="EMBL" id="CM017879">
    <property type="protein sequence ID" value="KAG1358694.1"/>
    <property type="molecule type" value="Genomic_DNA"/>
</dbReference>
<evidence type="ECO:0000313" key="1">
    <source>
        <dbReference type="EMBL" id="KAG1358694.1"/>
    </source>
</evidence>
<accession>A0A8K0N5W7</accession>
<protein>
    <submittedName>
        <fullName evidence="1">Uncharacterized protein</fullName>
    </submittedName>
</protein>
<sequence length="76" mass="8258">MLLGSRHTLDYALLGTSQLLPKGPGCSNHVGKCRLDLGVLSSLEPTVRVNPQDVALEHRQHLVNSVSNLLWGWDSG</sequence>
<proteinExistence type="predicted"/>
<gene>
    <name evidence="1" type="ORF">COCNU_08G001400</name>
</gene>
<dbReference type="AlphaFoldDB" id="A0A8K0N5W7"/>
<evidence type="ECO:0000313" key="2">
    <source>
        <dbReference type="Proteomes" id="UP000797356"/>
    </source>
</evidence>
<reference evidence="1" key="1">
    <citation type="journal article" date="2017" name="Gigascience">
        <title>The genome draft of coconut (Cocos nucifera).</title>
        <authorList>
            <person name="Xiao Y."/>
            <person name="Xu P."/>
            <person name="Fan H."/>
            <person name="Baudouin L."/>
            <person name="Xia W."/>
            <person name="Bocs S."/>
            <person name="Xu J."/>
            <person name="Li Q."/>
            <person name="Guo A."/>
            <person name="Zhou L."/>
            <person name="Li J."/>
            <person name="Wu Y."/>
            <person name="Ma Z."/>
            <person name="Armero A."/>
            <person name="Issali A.E."/>
            <person name="Liu N."/>
            <person name="Peng M."/>
            <person name="Yang Y."/>
        </authorList>
    </citation>
    <scope>NUCLEOTIDE SEQUENCE</scope>
    <source>
        <tissue evidence="1">Spear leaf of Hainan Tall coconut</tissue>
    </source>
</reference>